<evidence type="ECO:0000256" key="1">
    <source>
        <dbReference type="SAM" id="Phobius"/>
    </source>
</evidence>
<feature type="transmembrane region" description="Helical" evidence="1">
    <location>
        <begin position="88"/>
        <end position="109"/>
    </location>
</feature>
<feature type="transmembrane region" description="Helical" evidence="1">
    <location>
        <begin position="203"/>
        <end position="222"/>
    </location>
</feature>
<evidence type="ECO:0000313" key="3">
    <source>
        <dbReference type="Proteomes" id="UP000825799"/>
    </source>
</evidence>
<gene>
    <name evidence="2" type="ORF">K1X15_13140</name>
</gene>
<dbReference type="PANTHER" id="PTHR43471">
    <property type="entry name" value="ABC TRANSPORTER PERMEASE"/>
    <property type="match status" value="1"/>
</dbReference>
<feature type="transmembrane region" description="Helical" evidence="1">
    <location>
        <begin position="28"/>
        <end position="47"/>
    </location>
</feature>
<feature type="transmembrane region" description="Helical" evidence="1">
    <location>
        <begin position="175"/>
        <end position="196"/>
    </location>
</feature>
<dbReference type="EMBL" id="CP080590">
    <property type="protein sequence ID" value="QYO75575.1"/>
    <property type="molecule type" value="Genomic_DNA"/>
</dbReference>
<name>A0ABX8WH11_9HYPH</name>
<dbReference type="Pfam" id="PF12679">
    <property type="entry name" value="ABC2_membrane_2"/>
    <property type="match status" value="1"/>
</dbReference>
<feature type="transmembrane region" description="Helical" evidence="1">
    <location>
        <begin position="283"/>
        <end position="306"/>
    </location>
</feature>
<sequence>MMGTTLANAPIRLLAAHSLATIARERTVALLALLFLVLVVVAAYLGWSATSTVNAIYLRSAEYMAAQGQPIPSNPVLDTSPLALLRNMATYVSLIGALAAIVVGHQLVAGDRKAGTMPLLGTRPLRSVDLGVAKALALVVAIAALVLFAAAINTATFLVLPEFHLDAGGWARLGGFYGTSALYLLVFGFLGMWFGASAKSETVGLLIPVTVWLTVTFVLPQITSNINPVAALNPVSALADAPASTFFQLTGWALGPFSLAEAYRLVSAQLLDFMPPTFIDRSAIPPLASLLIAVTALGGAAVAAVARMDMTKGDYDA</sequence>
<keyword evidence="1" id="KW-1133">Transmembrane helix</keyword>
<organism evidence="2 3">
    <name type="scientific">Devosia salina</name>
    <dbReference type="NCBI Taxonomy" id="2860336"/>
    <lineage>
        <taxon>Bacteria</taxon>
        <taxon>Pseudomonadati</taxon>
        <taxon>Pseudomonadota</taxon>
        <taxon>Alphaproteobacteria</taxon>
        <taxon>Hyphomicrobiales</taxon>
        <taxon>Devosiaceae</taxon>
        <taxon>Devosia</taxon>
    </lineage>
</organism>
<keyword evidence="1" id="KW-0472">Membrane</keyword>
<feature type="transmembrane region" description="Helical" evidence="1">
    <location>
        <begin position="130"/>
        <end position="155"/>
    </location>
</feature>
<accession>A0ABX8WH11</accession>
<proteinExistence type="predicted"/>
<keyword evidence="1" id="KW-0812">Transmembrane</keyword>
<protein>
    <submittedName>
        <fullName evidence="2">ABC transporter permease</fullName>
    </submittedName>
</protein>
<dbReference type="RefSeq" id="WP_220304073.1">
    <property type="nucleotide sequence ID" value="NZ_CP080590.1"/>
</dbReference>
<dbReference type="Proteomes" id="UP000825799">
    <property type="component" value="Chromosome"/>
</dbReference>
<evidence type="ECO:0000313" key="2">
    <source>
        <dbReference type="EMBL" id="QYO75575.1"/>
    </source>
</evidence>
<keyword evidence="3" id="KW-1185">Reference proteome</keyword>
<reference evidence="2 3" key="1">
    <citation type="submission" date="2021-08" db="EMBL/GenBank/DDBJ databases">
        <title>Devosia salina sp. nov., isolated from the South China Sea sediment.</title>
        <authorList>
            <person name="Zhou Z."/>
        </authorList>
    </citation>
    <scope>NUCLEOTIDE SEQUENCE [LARGE SCALE GENOMIC DNA]</scope>
    <source>
        <strain evidence="2 3">SCS-3</strain>
    </source>
</reference>